<dbReference type="GO" id="GO:0016020">
    <property type="term" value="C:membrane"/>
    <property type="evidence" value="ECO:0007669"/>
    <property type="project" value="InterPro"/>
</dbReference>
<proteinExistence type="predicted"/>
<keyword evidence="3" id="KW-0812">Transmembrane</keyword>
<evidence type="ECO:0000313" key="5">
    <source>
        <dbReference type="EMBL" id="BAS27802.1"/>
    </source>
</evidence>
<feature type="transmembrane region" description="Helical" evidence="3">
    <location>
        <begin position="59"/>
        <end position="88"/>
    </location>
</feature>
<dbReference type="Proteomes" id="UP000065807">
    <property type="component" value="Chromosome"/>
</dbReference>
<evidence type="ECO:0000256" key="1">
    <source>
        <dbReference type="ARBA" id="ARBA00022660"/>
    </source>
</evidence>
<dbReference type="InterPro" id="IPR036927">
    <property type="entry name" value="Cyt_c_oxase-like_su1_sf"/>
</dbReference>
<feature type="transmembrane region" description="Helical" evidence="3">
    <location>
        <begin position="341"/>
        <end position="360"/>
    </location>
</feature>
<feature type="transmembrane region" description="Helical" evidence="3">
    <location>
        <begin position="258"/>
        <end position="280"/>
    </location>
</feature>
<dbReference type="SUPFAM" id="SSF81442">
    <property type="entry name" value="Cytochrome c oxidase subunit I-like"/>
    <property type="match status" value="1"/>
</dbReference>
<feature type="transmembrane region" description="Helical" evidence="3">
    <location>
        <begin position="292"/>
        <end position="315"/>
    </location>
</feature>
<dbReference type="OrthoDB" id="9759913at2"/>
<dbReference type="GO" id="GO:0009060">
    <property type="term" value="P:aerobic respiration"/>
    <property type="evidence" value="ECO:0007669"/>
    <property type="project" value="InterPro"/>
</dbReference>
<dbReference type="PANTHER" id="PTHR10422:SF40">
    <property type="entry name" value="CYTOCHROME C OXIDASE SUBUNIT I"/>
    <property type="match status" value="1"/>
</dbReference>
<evidence type="ECO:0000313" key="6">
    <source>
        <dbReference type="Proteomes" id="UP000065807"/>
    </source>
</evidence>
<keyword evidence="1" id="KW-0679">Respiratory chain</keyword>
<feature type="transmembrane region" description="Helical" evidence="3">
    <location>
        <begin position="140"/>
        <end position="165"/>
    </location>
</feature>
<dbReference type="EMBL" id="AP014924">
    <property type="protein sequence ID" value="BAS27802.1"/>
    <property type="molecule type" value="Genomic_DNA"/>
</dbReference>
<dbReference type="Pfam" id="PF00115">
    <property type="entry name" value="COX1"/>
    <property type="match status" value="1"/>
</dbReference>
<feature type="transmembrane region" description="Helical" evidence="3">
    <location>
        <begin position="100"/>
        <end position="120"/>
    </location>
</feature>
<dbReference type="KEGG" id="lpil:LIP_1961"/>
<dbReference type="PANTHER" id="PTHR10422">
    <property type="entry name" value="CYTOCHROME C OXIDASE SUBUNIT 1"/>
    <property type="match status" value="1"/>
</dbReference>
<feature type="transmembrane region" description="Helical" evidence="3">
    <location>
        <begin position="515"/>
        <end position="535"/>
    </location>
</feature>
<feature type="transmembrane region" description="Helical" evidence="3">
    <location>
        <begin position="177"/>
        <end position="206"/>
    </location>
</feature>
<feature type="transmembrane region" description="Helical" evidence="3">
    <location>
        <begin position="18"/>
        <end position="39"/>
    </location>
</feature>
<feature type="transmembrane region" description="Helical" evidence="3">
    <location>
        <begin position="226"/>
        <end position="246"/>
    </location>
</feature>
<reference evidence="6" key="2">
    <citation type="journal article" date="2016" name="Int. J. Syst. Evol. Microbiol.">
        <title>Complete genome sequence and cell structure of Limnochorda pilosa, a Gram-negative spore-former within the phylum Firmicutes.</title>
        <authorList>
            <person name="Watanabe M."/>
            <person name="Kojima H."/>
            <person name="Fukui M."/>
        </authorList>
    </citation>
    <scope>NUCLEOTIDE SEQUENCE [LARGE SCALE GENOMIC DNA]</scope>
    <source>
        <strain evidence="6">HC45</strain>
    </source>
</reference>
<dbReference type="InterPro" id="IPR023616">
    <property type="entry name" value="Cyt_c_oxase-like_su1_dom"/>
</dbReference>
<dbReference type="PROSITE" id="PS50855">
    <property type="entry name" value="COX1"/>
    <property type="match status" value="1"/>
</dbReference>
<dbReference type="PRINTS" id="PR01165">
    <property type="entry name" value="CYCOXIDASEI"/>
</dbReference>
<sequence length="552" mass="60932">MAEKAVTNYQVSPGEKKLALLFILVGFAHLLIGVVMGLLQGLEHAGLDLFPFIPALKSYYQALSIHGVFNVLLFTTFFIVGFLGFAASHGFERPLASVKLAWVNFWLMLAGALLTDWALLTNQASVLFTSYAPMKAHPTYYIGLAIVVVGTLLLLLNLVLTYLAWRRERPGERIPLLPFGALVTMIMWGMASVGVVVEFVFFLIPWSLGWIAEVDPLLTRTFFWESGHPIVYFWLLPAYMSWYFLLPRQAGGKLFSEPLARLAFLLFIPLSLPVGFHHQFLDPGVSQGWKAIHAVLTFGVFIPSMMTAFTVLASVETGGRARGGQGLFGWIRTLPWGDPSFTGQALAMVLFALGGASGLINASYTLNLEVHNTLFIPGHFHLTVGTAVALTFMAMSYWLIPHLTGRDLWSRRLGLVQVVLWFVGMTFMSRGMSWAGILGAPRRTMLGASPYLQPTWDVPLQLVAIGGAILTTSAVLYYWNLVATLASRRRTADVEVPLAEPLEGRGLLPRYLDRFAPWVVSGALLVLIGYGPTLVRLLTNMQTVAAPLLRPF</sequence>
<feature type="transmembrane region" description="Helical" evidence="3">
    <location>
        <begin position="380"/>
        <end position="400"/>
    </location>
</feature>
<protein>
    <submittedName>
        <fullName evidence="5">Cytochrome C oxidase subunit I</fullName>
    </submittedName>
</protein>
<keyword evidence="1" id="KW-0813">Transport</keyword>
<evidence type="ECO:0000259" key="4">
    <source>
        <dbReference type="PROSITE" id="PS50855"/>
    </source>
</evidence>
<evidence type="ECO:0000256" key="2">
    <source>
        <dbReference type="ARBA" id="ARBA00022982"/>
    </source>
</evidence>
<feature type="transmembrane region" description="Helical" evidence="3">
    <location>
        <begin position="458"/>
        <end position="479"/>
    </location>
</feature>
<feature type="domain" description="Cytochrome oxidase subunit I profile" evidence="4">
    <location>
        <begin position="5"/>
        <end position="493"/>
    </location>
</feature>
<dbReference type="Gene3D" id="1.20.210.10">
    <property type="entry name" value="Cytochrome c oxidase-like, subunit I domain"/>
    <property type="match status" value="1"/>
</dbReference>
<keyword evidence="6" id="KW-1185">Reference proteome</keyword>
<dbReference type="GO" id="GO:0020037">
    <property type="term" value="F:heme binding"/>
    <property type="evidence" value="ECO:0007669"/>
    <property type="project" value="InterPro"/>
</dbReference>
<organism evidence="5 6">
    <name type="scientific">Limnochorda pilosa</name>
    <dbReference type="NCBI Taxonomy" id="1555112"/>
    <lineage>
        <taxon>Bacteria</taxon>
        <taxon>Bacillati</taxon>
        <taxon>Bacillota</taxon>
        <taxon>Limnochordia</taxon>
        <taxon>Limnochordales</taxon>
        <taxon>Limnochordaceae</taxon>
        <taxon>Limnochorda</taxon>
    </lineage>
</organism>
<evidence type="ECO:0000256" key="3">
    <source>
        <dbReference type="SAM" id="Phobius"/>
    </source>
</evidence>
<dbReference type="STRING" id="1555112.LIP_1961"/>
<keyword evidence="3" id="KW-0472">Membrane</keyword>
<dbReference type="InterPro" id="IPR000883">
    <property type="entry name" value="Cyt_C_Oxase_1"/>
</dbReference>
<reference evidence="6" key="1">
    <citation type="submission" date="2015-07" db="EMBL/GenBank/DDBJ databases">
        <title>Complete genome sequence and phylogenetic analysis of Limnochorda pilosa.</title>
        <authorList>
            <person name="Watanabe M."/>
            <person name="Kojima H."/>
            <person name="Fukui M."/>
        </authorList>
    </citation>
    <scope>NUCLEOTIDE SEQUENCE [LARGE SCALE GENOMIC DNA]</scope>
    <source>
        <strain evidence="6">HC45</strain>
    </source>
</reference>
<accession>A0A0K2SLC5</accession>
<dbReference type="RefSeq" id="WP_068137166.1">
    <property type="nucleotide sequence ID" value="NZ_AP014924.1"/>
</dbReference>
<dbReference type="GO" id="GO:0004129">
    <property type="term" value="F:cytochrome-c oxidase activity"/>
    <property type="evidence" value="ECO:0007669"/>
    <property type="project" value="InterPro"/>
</dbReference>
<dbReference type="AlphaFoldDB" id="A0A0K2SLC5"/>
<keyword evidence="3" id="KW-1133">Transmembrane helix</keyword>
<keyword evidence="2" id="KW-0249">Electron transport</keyword>
<feature type="transmembrane region" description="Helical" evidence="3">
    <location>
        <begin position="412"/>
        <end position="438"/>
    </location>
</feature>
<name>A0A0K2SLC5_LIMPI</name>
<dbReference type="PATRIC" id="fig|1555112.3.peg.1994"/>
<gene>
    <name evidence="5" type="ORF">LIP_1961</name>
</gene>